<evidence type="ECO:0000256" key="1">
    <source>
        <dbReference type="SAM" id="MobiDB-lite"/>
    </source>
</evidence>
<protein>
    <submittedName>
        <fullName evidence="2">Uncharacterized protein</fullName>
    </submittedName>
</protein>
<evidence type="ECO:0000313" key="3">
    <source>
        <dbReference type="Proteomes" id="UP000054516"/>
    </source>
</evidence>
<dbReference type="EMBL" id="DF977476">
    <property type="protein sequence ID" value="GAW26413.1"/>
    <property type="molecule type" value="Genomic_DNA"/>
</dbReference>
<feature type="region of interest" description="Disordered" evidence="1">
    <location>
        <begin position="34"/>
        <end position="54"/>
    </location>
</feature>
<accession>A0A1S8A8N4</accession>
<proteinExistence type="predicted"/>
<reference evidence="2" key="1">
    <citation type="submission" date="2016-03" db="EMBL/GenBank/DDBJ databases">
        <title>Draft genome sequence of Rosellinia necatrix.</title>
        <authorList>
            <person name="Kanematsu S."/>
        </authorList>
    </citation>
    <scope>NUCLEOTIDE SEQUENCE [LARGE SCALE GENOMIC DNA]</scope>
    <source>
        <strain evidence="2">W97</strain>
    </source>
</reference>
<name>A0A1S8A8N4_ROSNE</name>
<evidence type="ECO:0000313" key="2">
    <source>
        <dbReference type="EMBL" id="GAW26413.1"/>
    </source>
</evidence>
<gene>
    <name evidence="2" type="ORF">SAMD00023353_3100090</name>
</gene>
<dbReference type="Proteomes" id="UP000054516">
    <property type="component" value="Unassembled WGS sequence"/>
</dbReference>
<organism evidence="2">
    <name type="scientific">Rosellinia necatrix</name>
    <name type="common">White root-rot fungus</name>
    <dbReference type="NCBI Taxonomy" id="77044"/>
    <lineage>
        <taxon>Eukaryota</taxon>
        <taxon>Fungi</taxon>
        <taxon>Dikarya</taxon>
        <taxon>Ascomycota</taxon>
        <taxon>Pezizomycotina</taxon>
        <taxon>Sordariomycetes</taxon>
        <taxon>Xylariomycetidae</taxon>
        <taxon>Xylariales</taxon>
        <taxon>Xylariaceae</taxon>
        <taxon>Rosellinia</taxon>
    </lineage>
</organism>
<dbReference type="AlphaFoldDB" id="A0A1S8A8N4"/>
<keyword evidence="3" id="KW-1185">Reference proteome</keyword>
<sequence length="54" mass="5895">MAGGDRKTKGPGHFLQNAAMTARTMVSYALQACRYDEDDDDDDDDDDDANDAPI</sequence>
<feature type="compositionally biased region" description="Acidic residues" evidence="1">
    <location>
        <begin position="36"/>
        <end position="54"/>
    </location>
</feature>